<protein>
    <submittedName>
        <fullName evidence="1">Uncharacterized protein</fullName>
    </submittedName>
</protein>
<sequence length="72" mass="7970">MQNALHLQALALRASLMVRLKDETFSIRTSVGIKQLLHQAADRKCHSAASMLKALVINDAKAHRLTPTHSKI</sequence>
<organism evidence="1 2">
    <name type="scientific">Escherichia coli</name>
    <dbReference type="NCBI Taxonomy" id="562"/>
    <lineage>
        <taxon>Bacteria</taxon>
        <taxon>Pseudomonadati</taxon>
        <taxon>Pseudomonadota</taxon>
        <taxon>Gammaproteobacteria</taxon>
        <taxon>Enterobacterales</taxon>
        <taxon>Enterobacteriaceae</taxon>
        <taxon>Escherichia</taxon>
    </lineage>
</organism>
<comment type="caution">
    <text evidence="1">The sequence shown here is derived from an EMBL/GenBank/DDBJ whole genome shotgun (WGS) entry which is preliminary data.</text>
</comment>
<dbReference type="AlphaFoldDB" id="A0AAN3H502"/>
<name>A0AAN3H502_ECOLX</name>
<dbReference type="EMBL" id="AATCLQ010000001">
    <property type="protein sequence ID" value="EFJ6479855.1"/>
    <property type="molecule type" value="Genomic_DNA"/>
</dbReference>
<accession>A0AAN3H502</accession>
<proteinExistence type="predicted"/>
<gene>
    <name evidence="1" type="ORF">A2J79_000151</name>
</gene>
<evidence type="ECO:0000313" key="2">
    <source>
        <dbReference type="Proteomes" id="UP000711811"/>
    </source>
</evidence>
<evidence type="ECO:0000313" key="1">
    <source>
        <dbReference type="EMBL" id="EFJ6479855.1"/>
    </source>
</evidence>
<dbReference type="Proteomes" id="UP000711811">
    <property type="component" value="Unassembled WGS sequence"/>
</dbReference>
<reference evidence="1" key="1">
    <citation type="submission" date="2020-02" db="EMBL/GenBank/DDBJ databases">
        <authorList>
            <person name="Ashton P.M."/>
            <person name="Dallman T."/>
            <person name="Nair S."/>
            <person name="De Pinna E."/>
            <person name="Peters T."/>
            <person name="Grant K."/>
        </authorList>
    </citation>
    <scope>NUCLEOTIDE SEQUENCE</scope>
    <source>
        <strain evidence="1">93335</strain>
    </source>
</reference>
<dbReference type="RefSeq" id="WP_021520256.1">
    <property type="nucleotide sequence ID" value="NZ_CP138419.1"/>
</dbReference>